<feature type="transmembrane region" description="Helical" evidence="1">
    <location>
        <begin position="12"/>
        <end position="32"/>
    </location>
</feature>
<dbReference type="STRING" id="51642.NSMM_370002"/>
<evidence type="ECO:0000313" key="2">
    <source>
        <dbReference type="EMBL" id="SCZ85223.1"/>
    </source>
</evidence>
<keyword evidence="3" id="KW-1185">Reference proteome</keyword>
<protein>
    <submittedName>
        <fullName evidence="2">Uncharacterized protein</fullName>
    </submittedName>
</protein>
<keyword evidence="1" id="KW-0812">Transmembrane</keyword>
<reference evidence="2 3" key="1">
    <citation type="submission" date="2016-10" db="EMBL/GenBank/DDBJ databases">
        <authorList>
            <person name="de Groot N.N."/>
        </authorList>
    </citation>
    <scope>NUCLEOTIDE SEQUENCE [LARGE SCALE GENOMIC DNA]</scope>
    <source>
        <strain evidence="2">1</strain>
    </source>
</reference>
<name>A0A1G5SDF2_9PROT</name>
<gene>
    <name evidence="2" type="ORF">NSMM_370002</name>
</gene>
<dbReference type="EMBL" id="FMWO01000044">
    <property type="protein sequence ID" value="SCZ85223.1"/>
    <property type="molecule type" value="Genomic_DNA"/>
</dbReference>
<keyword evidence="1" id="KW-0472">Membrane</keyword>
<dbReference type="AlphaFoldDB" id="A0A1G5SDF2"/>
<sequence>MQQHLPPRHLAFFGGAPMFFYMLHLYVLKMYIGFKCRITNPMSEIHPPWQLSTLPSRPFPLPGNSR</sequence>
<dbReference type="Proteomes" id="UP000198729">
    <property type="component" value="Unassembled WGS sequence"/>
</dbReference>
<accession>A0A1G5SDF2</accession>
<evidence type="ECO:0000256" key="1">
    <source>
        <dbReference type="SAM" id="Phobius"/>
    </source>
</evidence>
<evidence type="ECO:0000313" key="3">
    <source>
        <dbReference type="Proteomes" id="UP000198729"/>
    </source>
</evidence>
<organism evidence="2 3">
    <name type="scientific">Nitrosomonas mobilis</name>
    <dbReference type="NCBI Taxonomy" id="51642"/>
    <lineage>
        <taxon>Bacteria</taxon>
        <taxon>Pseudomonadati</taxon>
        <taxon>Pseudomonadota</taxon>
        <taxon>Betaproteobacteria</taxon>
        <taxon>Nitrosomonadales</taxon>
        <taxon>Nitrosomonadaceae</taxon>
        <taxon>Nitrosomonas</taxon>
    </lineage>
</organism>
<keyword evidence="1" id="KW-1133">Transmembrane helix</keyword>
<proteinExistence type="predicted"/>